<evidence type="ECO:0000313" key="2">
    <source>
        <dbReference type="Proteomes" id="UP000202728"/>
    </source>
</evidence>
<organismHost>
    <name type="scientific">Triticum aestivum</name>
    <name type="common">Wheat</name>
    <dbReference type="NCBI Taxonomy" id="4565"/>
</organismHost>
<name>Q8UZ07_RBSDV</name>
<organism evidence="1 2">
    <name type="scientific">Rice black streaked dwarf virus</name>
    <name type="common">RBSDV</name>
    <dbReference type="NCBI Taxonomy" id="10990"/>
    <lineage>
        <taxon>Viruses</taxon>
        <taxon>Riboviria</taxon>
        <taxon>Orthornavirae</taxon>
        <taxon>Duplornaviricota</taxon>
        <taxon>Resentoviricetes</taxon>
        <taxon>Reovirales</taxon>
        <taxon>Spinareoviridae</taxon>
        <taxon>Fijivirus</taxon>
        <taxon>Fijivirus alporyzae</taxon>
    </lineage>
</organism>
<keyword evidence="2" id="KW-1185">Reference proteome</keyword>
<protein>
    <submittedName>
        <fullName evidence="1">Uncharacterized protein</fullName>
    </submittedName>
</protein>
<sequence>MVLVIVNHLRNSVFLLANKRAEITSSFTRSRDNKIFWLEDILDLTSFPNFTQLLIESTTNFFMYSGNLLTLNSNVSFSFSSIQNSESIYSILCSNGFISDEYNTAKTYPILS</sequence>
<reference evidence="1 2" key="1">
    <citation type="journal article" date="2001" name="Arch. Virol.">
        <title>Molecular characterisation of segments 1 to 6 of Rice black-streaked dwarf virus from China provides the complete genome.</title>
        <authorList>
            <person name="Zhang H."/>
            <person name="Chen J."/>
            <person name="Adams M.J."/>
        </authorList>
    </citation>
    <scope>NUCLEOTIDE SEQUENCE [LARGE SCALE GENOMIC DNA]</scope>
</reference>
<organismHost>
    <name type="scientific">Avena sativa</name>
    <name type="common">Oat</name>
    <dbReference type="NCBI Taxonomy" id="4498"/>
</organismHost>
<dbReference type="Proteomes" id="UP000202728">
    <property type="component" value="Genome"/>
</dbReference>
<proteinExistence type="predicted"/>
<reference evidence="2" key="2">
    <citation type="journal article" date="2001" name="Eur. J. Plant Pathol.">
        <title>Sequence analysis shows that a dwarfing disease on rice, wheat and maize in China is caused by Rice black-streaked dwarf virus.</title>
        <authorList>
            <person name="Zhang H."/>
            <person name="Chen J."/>
            <person name="Lei J."/>
            <person name="Adams M.J."/>
        </authorList>
    </citation>
    <scope>NUCLEOTIDE SEQUENCE [LARGE SCALE GENOMIC DNA]</scope>
</reference>
<organismHost>
    <name type="scientific">Oryza sativa</name>
    <name type="common">Rice</name>
    <dbReference type="NCBI Taxonomy" id="4530"/>
</organismHost>
<dbReference type="KEGG" id="vg:956483"/>
<accession>Q8UZ07</accession>
<evidence type="ECO:0000313" key="1">
    <source>
        <dbReference type="EMBL" id="CAC82520.1"/>
    </source>
</evidence>
<dbReference type="GeneID" id="956483"/>
<organismHost>
    <name type="scientific">Hordeum vulgare</name>
    <name type="common">Barley</name>
    <dbReference type="NCBI Taxonomy" id="4513"/>
</organismHost>
<dbReference type="EMBL" id="AJ294757">
    <property type="protein sequence ID" value="CAC82520.1"/>
    <property type="molecule type" value="Genomic_RNA"/>
</dbReference>
<dbReference type="RefSeq" id="NP_620453.1">
    <property type="nucleotide sequence ID" value="NC_003729.1"/>
</dbReference>
<organismHost>
    <name type="scientific">Zea mays</name>
    <name type="common">Maize</name>
    <dbReference type="NCBI Taxonomy" id="4577"/>
</organismHost>